<evidence type="ECO:0000256" key="1">
    <source>
        <dbReference type="ARBA" id="ARBA00001933"/>
    </source>
</evidence>
<dbReference type="RefSeq" id="WP_095721410.1">
    <property type="nucleotide sequence ID" value="NZ_NTFS01000073.1"/>
</dbReference>
<dbReference type="InterPro" id="IPR015424">
    <property type="entry name" value="PyrdxlP-dep_Trfase"/>
</dbReference>
<reference evidence="6 7" key="1">
    <citation type="submission" date="2017-08" db="EMBL/GenBank/DDBJ databases">
        <title>Draft genome sequence of filamentous cyanobacterium Calothrix elsteri CCALA 953.</title>
        <authorList>
            <person name="Gagunashvili A.N."/>
            <person name="Elster J."/>
            <person name="Andresson O.S."/>
        </authorList>
    </citation>
    <scope>NUCLEOTIDE SEQUENCE [LARGE SCALE GENOMIC DNA]</scope>
    <source>
        <strain evidence="6 7">CCALA 953</strain>
    </source>
</reference>
<dbReference type="Proteomes" id="UP000218238">
    <property type="component" value="Unassembled WGS sequence"/>
</dbReference>
<name>A0A2A2TKT7_9CYAN</name>
<dbReference type="InterPro" id="IPR020578">
    <property type="entry name" value="Aminotrans_V_PyrdxlP_BS"/>
</dbReference>
<dbReference type="PANTHER" id="PTHR43586:SF4">
    <property type="entry name" value="ISOPENICILLIN N EPIMERASE"/>
    <property type="match status" value="1"/>
</dbReference>
<evidence type="ECO:0000259" key="5">
    <source>
        <dbReference type="Pfam" id="PF00266"/>
    </source>
</evidence>
<dbReference type="InterPro" id="IPR000192">
    <property type="entry name" value="Aminotrans_V_dom"/>
</dbReference>
<dbReference type="OrthoDB" id="9804366at2"/>
<dbReference type="PANTHER" id="PTHR43586">
    <property type="entry name" value="CYSTEINE DESULFURASE"/>
    <property type="match status" value="1"/>
</dbReference>
<feature type="domain" description="Aminotransferase class V" evidence="5">
    <location>
        <begin position="56"/>
        <end position="349"/>
    </location>
</feature>
<proteinExistence type="inferred from homology"/>
<dbReference type="SUPFAM" id="SSF53383">
    <property type="entry name" value="PLP-dependent transferases"/>
    <property type="match status" value="1"/>
</dbReference>
<keyword evidence="6" id="KW-0456">Lyase</keyword>
<evidence type="ECO:0000313" key="6">
    <source>
        <dbReference type="EMBL" id="PAX57166.1"/>
    </source>
</evidence>
<dbReference type="Gene3D" id="3.40.640.10">
    <property type="entry name" value="Type I PLP-dependent aspartate aminotransferase-like (Major domain)"/>
    <property type="match status" value="1"/>
</dbReference>
<comment type="cofactor">
    <cofactor evidence="1 4">
        <name>pyridoxal 5'-phosphate</name>
        <dbReference type="ChEBI" id="CHEBI:597326"/>
    </cofactor>
</comment>
<evidence type="ECO:0000313" key="7">
    <source>
        <dbReference type="Proteomes" id="UP000218238"/>
    </source>
</evidence>
<dbReference type="Pfam" id="PF00266">
    <property type="entry name" value="Aminotran_5"/>
    <property type="match status" value="1"/>
</dbReference>
<protein>
    <submittedName>
        <fullName evidence="6">Cysteine lyase</fullName>
    </submittedName>
</protein>
<dbReference type="InterPro" id="IPR015421">
    <property type="entry name" value="PyrdxlP-dep_Trfase_major"/>
</dbReference>
<gene>
    <name evidence="6" type="ORF">CK510_09165</name>
</gene>
<keyword evidence="2" id="KW-0663">Pyridoxal phosphate</keyword>
<dbReference type="AlphaFoldDB" id="A0A2A2TKT7"/>
<organism evidence="6 7">
    <name type="scientific">Brunnivagina elsteri CCALA 953</name>
    <dbReference type="NCBI Taxonomy" id="987040"/>
    <lineage>
        <taxon>Bacteria</taxon>
        <taxon>Bacillati</taxon>
        <taxon>Cyanobacteriota</taxon>
        <taxon>Cyanophyceae</taxon>
        <taxon>Nostocales</taxon>
        <taxon>Calotrichaceae</taxon>
        <taxon>Brunnivagina</taxon>
    </lineage>
</organism>
<comment type="similarity">
    <text evidence="3">Belongs to the class-V pyridoxal-phosphate-dependent aminotransferase family.</text>
</comment>
<keyword evidence="7" id="KW-1185">Reference proteome</keyword>
<comment type="caution">
    <text evidence="6">The sequence shown here is derived from an EMBL/GenBank/DDBJ whole genome shotgun (WGS) entry which is preliminary data.</text>
</comment>
<sequence length="384" mass="42900">MNHRALFPALANKSYFNYGGQGPMPQTGIEAIMRSHLKMQELGPFGNRVIPWMNEQTDLLRNAIASHIHTTPETITLTENVTVGCNIAMWGIDWKPGDRLLLTDCEHHAVIAIGRTLERRFGIEVATCPILNASNPVDAIAQYLTPNTRLVVVSHILWNTGQVLELENISQVCHQNHTLLLVDGAQSFGSMPLDMNQLKVDFYAFTGHKWMCGAAGLGGLYVALEAKDKLLPTFVGWRSVTTDTRGDIKNFQPDGRSYEIATSNYALFAGLKVAMDIHEQWGNIELRYEQILNNSKYLWEKLQKISKIQCLLSSPPKSGLVSFQLTNPEPGSSQKLVNYLESQGIFTRTIANPDCIRACVHYFTLESEIDQLVEGISQELGVRN</sequence>
<evidence type="ECO:0000256" key="2">
    <source>
        <dbReference type="ARBA" id="ARBA00022898"/>
    </source>
</evidence>
<evidence type="ECO:0000256" key="4">
    <source>
        <dbReference type="RuleBase" id="RU004504"/>
    </source>
</evidence>
<dbReference type="InterPro" id="IPR015422">
    <property type="entry name" value="PyrdxlP-dep_Trfase_small"/>
</dbReference>
<evidence type="ECO:0000256" key="3">
    <source>
        <dbReference type="RuleBase" id="RU004075"/>
    </source>
</evidence>
<dbReference type="Gene3D" id="3.90.1150.10">
    <property type="entry name" value="Aspartate Aminotransferase, domain 1"/>
    <property type="match status" value="1"/>
</dbReference>
<dbReference type="GO" id="GO:0016829">
    <property type="term" value="F:lyase activity"/>
    <property type="evidence" value="ECO:0007669"/>
    <property type="project" value="UniProtKB-KW"/>
</dbReference>
<dbReference type="PROSITE" id="PS00595">
    <property type="entry name" value="AA_TRANSFER_CLASS_5"/>
    <property type="match status" value="1"/>
</dbReference>
<dbReference type="EMBL" id="NTFS01000073">
    <property type="protein sequence ID" value="PAX57166.1"/>
    <property type="molecule type" value="Genomic_DNA"/>
</dbReference>
<accession>A0A2A2TKT7</accession>